<dbReference type="EMBL" id="JBJKFK010001890">
    <property type="protein sequence ID" value="KAL3312046.1"/>
    <property type="molecule type" value="Genomic_DNA"/>
</dbReference>
<sequence>MSLLSAVMDYGMARQYALVDSASYLDDIATVTGPSVLFNFRPESLPMLSQRAKSTSDDASLTRERMTQLMSGTLLLLLARLSSLDLVVATGCRPERSAVQLNQLHQLVTRLRQSVLQAPGITLLLLSMYTLLKYAVQINDRNLFLGVSHLVTAFENLPKSKDMLHSVIMRKPDLLFHLSKQLLTHPDPGCGAVVTVLRHLPDQELINQLLKKLLTWAPSCTDVGRHSVDMDAGLDEITSHVGLVLDRISSLLQILQELAPKTLKSSPEVAIFVELCRGADVPLFLFDLLTFMTTPRRKQLMKKLSDCSALRQVAHLLLEQCPPPTNKLDVSHPARWHSEATGRLVVLMLQVLKLWLKSEHMEGATSLSSLLAITGNGDVSQLGVSLVALLDLCQDPEEDNTPLLSEPAQALRGPVRAYLDVAMEDEALIRPLCAALCQRLRCSGPETGGLYGVSHWKTRLAAIDVLRIVYEHLLQTDKLGSVSSSLENWCSMSQLN</sequence>
<proteinExistence type="predicted"/>
<evidence type="ECO:0000313" key="1">
    <source>
        <dbReference type="EMBL" id="KAL3312046.1"/>
    </source>
</evidence>
<dbReference type="AlphaFoldDB" id="A0ABD2PX89"/>
<name>A0ABD2PX89_9PLAT</name>
<reference evidence="1 2" key="1">
    <citation type="submission" date="2024-11" db="EMBL/GenBank/DDBJ databases">
        <title>Adaptive evolution of stress response genes in parasites aligns with host niche diversity.</title>
        <authorList>
            <person name="Hahn C."/>
            <person name="Resl P."/>
        </authorList>
    </citation>
    <scope>NUCLEOTIDE SEQUENCE [LARGE SCALE GENOMIC DNA]</scope>
    <source>
        <strain evidence="1">EGGRZ-B1_66</strain>
        <tissue evidence="1">Body</tissue>
    </source>
</reference>
<dbReference type="Proteomes" id="UP001626550">
    <property type="component" value="Unassembled WGS sequence"/>
</dbReference>
<gene>
    <name evidence="1" type="ORF">Ciccas_009367</name>
</gene>
<organism evidence="1 2">
    <name type="scientific">Cichlidogyrus casuarinus</name>
    <dbReference type="NCBI Taxonomy" id="1844966"/>
    <lineage>
        <taxon>Eukaryota</taxon>
        <taxon>Metazoa</taxon>
        <taxon>Spiralia</taxon>
        <taxon>Lophotrochozoa</taxon>
        <taxon>Platyhelminthes</taxon>
        <taxon>Monogenea</taxon>
        <taxon>Monopisthocotylea</taxon>
        <taxon>Dactylogyridea</taxon>
        <taxon>Ancyrocephalidae</taxon>
        <taxon>Cichlidogyrus</taxon>
    </lineage>
</organism>
<evidence type="ECO:0000313" key="2">
    <source>
        <dbReference type="Proteomes" id="UP001626550"/>
    </source>
</evidence>
<accession>A0ABD2PX89</accession>
<protein>
    <submittedName>
        <fullName evidence="1">Uncharacterized protein</fullName>
    </submittedName>
</protein>
<keyword evidence="2" id="KW-1185">Reference proteome</keyword>
<comment type="caution">
    <text evidence="1">The sequence shown here is derived from an EMBL/GenBank/DDBJ whole genome shotgun (WGS) entry which is preliminary data.</text>
</comment>